<keyword evidence="4" id="KW-0808">Transferase</keyword>
<evidence type="ECO:0000256" key="1">
    <source>
        <dbReference type="ARBA" id="ARBA00000085"/>
    </source>
</evidence>
<feature type="domain" description="Histidine kinase" evidence="8">
    <location>
        <begin position="443"/>
        <end position="658"/>
    </location>
</feature>
<accession>A0ABT8YG54</accession>
<evidence type="ECO:0000259" key="8">
    <source>
        <dbReference type="PROSITE" id="PS50109"/>
    </source>
</evidence>
<dbReference type="Gene3D" id="3.30.565.10">
    <property type="entry name" value="Histidine kinase-like ATPase, C-terminal domain"/>
    <property type="match status" value="1"/>
</dbReference>
<dbReference type="EMBL" id="JAUOZU010000001">
    <property type="protein sequence ID" value="MDO6962642.1"/>
    <property type="molecule type" value="Genomic_DNA"/>
</dbReference>
<gene>
    <name evidence="9" type="ORF">Q4481_01660</name>
</gene>
<sequence>MPQAVWNKVPVWALVTTRAMLRWMHGANSRDEVLAGVLGEIVATREFDLGPCAAIFNETPYGEQHKLLFQTKADWRSIPLTYDPQTGLVNPMSQEIRDRAYLLPLRERASGKVFGTVLFIGNSPHRIDSDKMEVLKLLVDDLADIVLHRRRADADHQFADLVEISTDEIYLFDPATLEIFRANGTASIKTGYREDQLIRMTPLSLKPEMQLRDYRRLIEPVLHGHEKFVTFDTVQVRRDGSRYRVTVKVISLRGEKGECLAEVVVDTTEEQRKVLGILQAAFEAFPGGIAVFDHRLELMIANRNLYDLLDVRPDAFPPGASFESLIRINAERGEYGDGNIDALVQERVNHARLFLPHSFERMNALGRVLAVRAEPLTAGGYILCYTDITIRKKAELELIRHRDQLEEQVRARTLEIKAQARALEEALEHEKQINAMQRQFVTMTSHEFRTPLTIIDGAAQRLLRRKGEVEREFLSEKAGQIRASVARMVELMESFLSAGRMTNGKMELTLGDCAIRSLVEQVASRQSELSSRHRIHLDLDRLPARIRCDALGIRQTITNLLSNAVKYSPNATDIEITGWSEGDHACISFRDHGVGIDADDLPKMFSLYFRARTSTGIAGTGIGLNLIKQIVDLHGGDVRVESERGKGSNFTLVLPIAGPPTEMGNEAASQQFRSIEPEERKSA</sequence>
<evidence type="ECO:0000313" key="9">
    <source>
        <dbReference type="EMBL" id="MDO6962642.1"/>
    </source>
</evidence>
<dbReference type="Pfam" id="PF02518">
    <property type="entry name" value="HATPase_c"/>
    <property type="match status" value="1"/>
</dbReference>
<evidence type="ECO:0000256" key="2">
    <source>
        <dbReference type="ARBA" id="ARBA00012438"/>
    </source>
</evidence>
<evidence type="ECO:0000313" key="10">
    <source>
        <dbReference type="Proteomes" id="UP001174932"/>
    </source>
</evidence>
<dbReference type="SMART" id="SM00388">
    <property type="entry name" value="HisKA"/>
    <property type="match status" value="1"/>
</dbReference>
<dbReference type="PANTHER" id="PTHR43047">
    <property type="entry name" value="TWO-COMPONENT HISTIDINE PROTEIN KINASE"/>
    <property type="match status" value="1"/>
</dbReference>
<dbReference type="Proteomes" id="UP001174932">
    <property type="component" value="Unassembled WGS sequence"/>
</dbReference>
<name>A0ABT8YG54_9HYPH</name>
<evidence type="ECO:0000256" key="6">
    <source>
        <dbReference type="SAM" id="Coils"/>
    </source>
</evidence>
<evidence type="ECO:0000256" key="4">
    <source>
        <dbReference type="ARBA" id="ARBA00022679"/>
    </source>
</evidence>
<dbReference type="CDD" id="cd00082">
    <property type="entry name" value="HisKA"/>
    <property type="match status" value="1"/>
</dbReference>
<dbReference type="InterPro" id="IPR004358">
    <property type="entry name" value="Sig_transdc_His_kin-like_C"/>
</dbReference>
<evidence type="ECO:0000256" key="7">
    <source>
        <dbReference type="SAM" id="MobiDB-lite"/>
    </source>
</evidence>
<dbReference type="Pfam" id="PF00512">
    <property type="entry name" value="HisKA"/>
    <property type="match status" value="1"/>
</dbReference>
<dbReference type="RefSeq" id="WP_304374525.1">
    <property type="nucleotide sequence ID" value="NZ_JAUOZU010000001.1"/>
</dbReference>
<keyword evidence="3" id="KW-0597">Phosphoprotein</keyword>
<keyword evidence="6" id="KW-0175">Coiled coil</keyword>
<evidence type="ECO:0000256" key="5">
    <source>
        <dbReference type="ARBA" id="ARBA00022777"/>
    </source>
</evidence>
<dbReference type="PANTHER" id="PTHR43047:SF72">
    <property type="entry name" value="OSMOSENSING HISTIDINE PROTEIN KINASE SLN1"/>
    <property type="match status" value="1"/>
</dbReference>
<comment type="catalytic activity">
    <reaction evidence="1">
        <text>ATP + protein L-histidine = ADP + protein N-phospho-L-histidine.</text>
        <dbReference type="EC" id="2.7.13.3"/>
    </reaction>
</comment>
<dbReference type="SUPFAM" id="SSF47384">
    <property type="entry name" value="Homodimeric domain of signal transducing histidine kinase"/>
    <property type="match status" value="1"/>
</dbReference>
<organism evidence="9 10">
    <name type="scientific">Rhizobium alvei</name>
    <dbReference type="NCBI Taxonomy" id="1132659"/>
    <lineage>
        <taxon>Bacteria</taxon>
        <taxon>Pseudomonadati</taxon>
        <taxon>Pseudomonadota</taxon>
        <taxon>Alphaproteobacteria</taxon>
        <taxon>Hyphomicrobiales</taxon>
        <taxon>Rhizobiaceae</taxon>
        <taxon>Rhizobium/Agrobacterium group</taxon>
        <taxon>Rhizobium</taxon>
    </lineage>
</organism>
<feature type="coiled-coil region" evidence="6">
    <location>
        <begin position="391"/>
        <end position="439"/>
    </location>
</feature>
<dbReference type="SUPFAM" id="SSF55785">
    <property type="entry name" value="PYP-like sensor domain (PAS domain)"/>
    <property type="match status" value="1"/>
</dbReference>
<dbReference type="InterPro" id="IPR005467">
    <property type="entry name" value="His_kinase_dom"/>
</dbReference>
<keyword evidence="10" id="KW-1185">Reference proteome</keyword>
<dbReference type="InterPro" id="IPR000014">
    <property type="entry name" value="PAS"/>
</dbReference>
<dbReference type="SUPFAM" id="SSF55874">
    <property type="entry name" value="ATPase domain of HSP90 chaperone/DNA topoisomerase II/histidine kinase"/>
    <property type="match status" value="1"/>
</dbReference>
<dbReference type="InterPro" id="IPR003661">
    <property type="entry name" value="HisK_dim/P_dom"/>
</dbReference>
<dbReference type="PROSITE" id="PS50109">
    <property type="entry name" value="HIS_KIN"/>
    <property type="match status" value="1"/>
</dbReference>
<dbReference type="Gene3D" id="3.30.450.20">
    <property type="entry name" value="PAS domain"/>
    <property type="match status" value="2"/>
</dbReference>
<dbReference type="InterPro" id="IPR036097">
    <property type="entry name" value="HisK_dim/P_sf"/>
</dbReference>
<dbReference type="InterPro" id="IPR035965">
    <property type="entry name" value="PAS-like_dom_sf"/>
</dbReference>
<dbReference type="Gene3D" id="1.10.287.130">
    <property type="match status" value="1"/>
</dbReference>
<dbReference type="NCBIfam" id="TIGR00229">
    <property type="entry name" value="sensory_box"/>
    <property type="match status" value="1"/>
</dbReference>
<reference evidence="9" key="1">
    <citation type="journal article" date="2015" name="Int. J. Syst. Evol. Microbiol.">
        <title>Rhizobium alvei sp. nov., isolated from a freshwater river.</title>
        <authorList>
            <person name="Sheu S.Y."/>
            <person name="Huang H.W."/>
            <person name="Young C.C."/>
            <person name="Chen W.M."/>
        </authorList>
    </citation>
    <scope>NUCLEOTIDE SEQUENCE</scope>
    <source>
        <strain evidence="9">TNR-22</strain>
    </source>
</reference>
<proteinExistence type="predicted"/>
<dbReference type="EC" id="2.7.13.3" evidence="2"/>
<dbReference type="InterPro" id="IPR036890">
    <property type="entry name" value="HATPase_C_sf"/>
</dbReference>
<feature type="region of interest" description="Disordered" evidence="7">
    <location>
        <begin position="660"/>
        <end position="683"/>
    </location>
</feature>
<dbReference type="InterPro" id="IPR003594">
    <property type="entry name" value="HATPase_dom"/>
</dbReference>
<dbReference type="SMART" id="SM00387">
    <property type="entry name" value="HATPase_c"/>
    <property type="match status" value="1"/>
</dbReference>
<dbReference type="Pfam" id="PF12860">
    <property type="entry name" value="PAS_7"/>
    <property type="match status" value="1"/>
</dbReference>
<evidence type="ECO:0000256" key="3">
    <source>
        <dbReference type="ARBA" id="ARBA00022553"/>
    </source>
</evidence>
<protein>
    <recommendedName>
        <fullName evidence="2">histidine kinase</fullName>
        <ecNumber evidence="2">2.7.13.3</ecNumber>
    </recommendedName>
</protein>
<keyword evidence="5" id="KW-0418">Kinase</keyword>
<reference evidence="9" key="2">
    <citation type="submission" date="2023-07" db="EMBL/GenBank/DDBJ databases">
        <authorList>
            <person name="Shen H."/>
        </authorList>
    </citation>
    <scope>NUCLEOTIDE SEQUENCE</scope>
    <source>
        <strain evidence="9">TNR-22</strain>
    </source>
</reference>
<dbReference type="PRINTS" id="PR00344">
    <property type="entry name" value="BCTRLSENSOR"/>
</dbReference>
<comment type="caution">
    <text evidence="9">The sequence shown here is derived from an EMBL/GenBank/DDBJ whole genome shotgun (WGS) entry which is preliminary data.</text>
</comment>